<feature type="region of interest" description="Disordered" evidence="1">
    <location>
        <begin position="25"/>
        <end position="61"/>
    </location>
</feature>
<reference evidence="2 3" key="1">
    <citation type="submission" date="2018-10" db="EMBL/GenBank/DDBJ databases">
        <title>Robbsia sp. DHC34, isolated from soil.</title>
        <authorList>
            <person name="Gao Z.-H."/>
            <person name="Qiu L.-H."/>
        </authorList>
    </citation>
    <scope>NUCLEOTIDE SEQUENCE [LARGE SCALE GENOMIC DNA]</scope>
    <source>
        <strain evidence="2 3">DHC34</strain>
    </source>
</reference>
<keyword evidence="3" id="KW-1185">Reference proteome</keyword>
<evidence type="ECO:0000313" key="3">
    <source>
        <dbReference type="Proteomes" id="UP000270342"/>
    </source>
</evidence>
<organism evidence="2 3">
    <name type="scientific">Pararobbsia silviterrae</name>
    <dbReference type="NCBI Taxonomy" id="1792498"/>
    <lineage>
        <taxon>Bacteria</taxon>
        <taxon>Pseudomonadati</taxon>
        <taxon>Pseudomonadota</taxon>
        <taxon>Betaproteobacteria</taxon>
        <taxon>Burkholderiales</taxon>
        <taxon>Burkholderiaceae</taxon>
        <taxon>Pararobbsia</taxon>
    </lineage>
</organism>
<gene>
    <name evidence="2" type="ORF">D7S86_21230</name>
</gene>
<proteinExistence type="predicted"/>
<name>A0A494XF89_9BURK</name>
<dbReference type="EMBL" id="RBZU01000011">
    <property type="protein sequence ID" value="RKP48542.1"/>
    <property type="molecule type" value="Genomic_DNA"/>
</dbReference>
<accession>A0A494XF89</accession>
<feature type="compositionally biased region" description="Basic and acidic residues" evidence="1">
    <location>
        <begin position="37"/>
        <end position="47"/>
    </location>
</feature>
<evidence type="ECO:0000256" key="1">
    <source>
        <dbReference type="SAM" id="MobiDB-lite"/>
    </source>
</evidence>
<protein>
    <submittedName>
        <fullName evidence="2">Deaminase</fullName>
    </submittedName>
</protein>
<dbReference type="NCBIfam" id="NF041023">
    <property type="entry name" value="PP0621_fam"/>
    <property type="match status" value="1"/>
</dbReference>
<dbReference type="OrthoDB" id="9814432at2"/>
<comment type="caution">
    <text evidence="2">The sequence shown here is derived from an EMBL/GenBank/DDBJ whole genome shotgun (WGS) entry which is preliminary data.</text>
</comment>
<dbReference type="AlphaFoldDB" id="A0A494XF89"/>
<dbReference type="InterPro" id="IPR049708">
    <property type="entry name" value="PP0621-like"/>
</dbReference>
<dbReference type="RefSeq" id="WP_121089059.1">
    <property type="nucleotide sequence ID" value="NZ_RBZU01000011.1"/>
</dbReference>
<sequence length="112" mass="12256">MSRFILLILIGVLANWWWRNLQRQRMPGSRAPSGDASRADGASRTEGARAQARSPFTSRATQAALPEPMVRCAYCDTHVPQSEAVASAGKYFCSPRHAHDDASRAARASDAR</sequence>
<evidence type="ECO:0000313" key="2">
    <source>
        <dbReference type="EMBL" id="RKP48542.1"/>
    </source>
</evidence>
<dbReference type="Proteomes" id="UP000270342">
    <property type="component" value="Unassembled WGS sequence"/>
</dbReference>